<keyword evidence="3 5" id="KW-0808">Transferase</keyword>
<dbReference type="InterPro" id="IPR029044">
    <property type="entry name" value="Nucleotide-diphossugar_trans"/>
</dbReference>
<keyword evidence="4" id="KW-1133">Transmembrane helix</keyword>
<dbReference type="EMBL" id="JAGPXF010000005">
    <property type="protein sequence ID" value="KAH7241417.1"/>
    <property type="molecule type" value="Genomic_DNA"/>
</dbReference>
<comment type="similarity">
    <text evidence="1">Belongs to the glycosyltransferase 34 family.</text>
</comment>
<reference evidence="5" key="1">
    <citation type="journal article" date="2021" name="Nat. Commun.">
        <title>Genetic determinants of endophytism in the Arabidopsis root mycobiome.</title>
        <authorList>
            <person name="Mesny F."/>
            <person name="Miyauchi S."/>
            <person name="Thiergart T."/>
            <person name="Pickel B."/>
            <person name="Atanasova L."/>
            <person name="Karlsson M."/>
            <person name="Huettel B."/>
            <person name="Barry K.W."/>
            <person name="Haridas S."/>
            <person name="Chen C."/>
            <person name="Bauer D."/>
            <person name="Andreopoulos W."/>
            <person name="Pangilinan J."/>
            <person name="LaButti K."/>
            <person name="Riley R."/>
            <person name="Lipzen A."/>
            <person name="Clum A."/>
            <person name="Drula E."/>
            <person name="Henrissat B."/>
            <person name="Kohler A."/>
            <person name="Grigoriev I.V."/>
            <person name="Martin F.M."/>
            <person name="Hacquard S."/>
        </authorList>
    </citation>
    <scope>NUCLEOTIDE SEQUENCE</scope>
    <source>
        <strain evidence="5">MPI-SDFR-AT-0068</strain>
    </source>
</reference>
<evidence type="ECO:0000313" key="5">
    <source>
        <dbReference type="EMBL" id="KAH7241417.1"/>
    </source>
</evidence>
<dbReference type="GO" id="GO:0000139">
    <property type="term" value="C:Golgi membrane"/>
    <property type="evidence" value="ECO:0007669"/>
    <property type="project" value="TreeGrafter"/>
</dbReference>
<keyword evidence="6" id="KW-1185">Reference proteome</keyword>
<evidence type="ECO:0000256" key="4">
    <source>
        <dbReference type="SAM" id="Phobius"/>
    </source>
</evidence>
<sequence length="357" mass="41575">MTSRRARDFGIYVAVGSIGVFVLYQMFVFATEWDRFRVYEPLSLNTTITSLRSHGGSKCLPIFTTTLIIEKADTLRKSCEQLHSYPPSDVRIGTVTAHLGDVQEQYQQALQTHLIHSLVHETQLDVLCSPIIDHIWNKPAFILSRLLEEMALPEDERLNWLFWVDRDTLVLDPCRPISSFLPPISHKYKYNTDKKQGSQKEEPHLIMTKDWNGLNAGVFLVRVDRWAVDFFSDLLAFRHFQPNVSLPFEEQTAMEILFDQPRYREGVEQVPSVWFNSYPGDTAVEFEQRTNDTGLEYYNAMRGDFLVHFAGVEDKDRLMYEWVDMLGRQKGPWRPERILRNITDNVVSIWEDGGYRS</sequence>
<evidence type="ECO:0000256" key="2">
    <source>
        <dbReference type="ARBA" id="ARBA00022676"/>
    </source>
</evidence>
<comment type="caution">
    <text evidence="5">The sequence shown here is derived from an EMBL/GenBank/DDBJ whole genome shotgun (WGS) entry which is preliminary data.</text>
</comment>
<dbReference type="PANTHER" id="PTHR31306">
    <property type="entry name" value="ALPHA-1,6-MANNOSYLTRANSFERASE MNN11-RELATED"/>
    <property type="match status" value="1"/>
</dbReference>
<evidence type="ECO:0000256" key="3">
    <source>
        <dbReference type="ARBA" id="ARBA00022679"/>
    </source>
</evidence>
<accession>A0A8K0RTB4</accession>
<proteinExistence type="inferred from homology"/>
<organism evidence="5 6">
    <name type="scientific">Fusarium tricinctum</name>
    <dbReference type="NCBI Taxonomy" id="61284"/>
    <lineage>
        <taxon>Eukaryota</taxon>
        <taxon>Fungi</taxon>
        <taxon>Dikarya</taxon>
        <taxon>Ascomycota</taxon>
        <taxon>Pezizomycotina</taxon>
        <taxon>Sordariomycetes</taxon>
        <taxon>Hypocreomycetidae</taxon>
        <taxon>Hypocreales</taxon>
        <taxon>Nectriaceae</taxon>
        <taxon>Fusarium</taxon>
        <taxon>Fusarium tricinctum species complex</taxon>
    </lineage>
</organism>
<dbReference type="Pfam" id="PF05637">
    <property type="entry name" value="Glyco_transf_34"/>
    <property type="match status" value="1"/>
</dbReference>
<feature type="transmembrane region" description="Helical" evidence="4">
    <location>
        <begin position="9"/>
        <end position="30"/>
    </location>
</feature>
<dbReference type="Proteomes" id="UP000813427">
    <property type="component" value="Unassembled WGS sequence"/>
</dbReference>
<keyword evidence="4" id="KW-0472">Membrane</keyword>
<evidence type="ECO:0000313" key="6">
    <source>
        <dbReference type="Proteomes" id="UP000813427"/>
    </source>
</evidence>
<dbReference type="GO" id="GO:0016757">
    <property type="term" value="F:glycosyltransferase activity"/>
    <property type="evidence" value="ECO:0007669"/>
    <property type="project" value="UniProtKB-KW"/>
</dbReference>
<dbReference type="PANTHER" id="PTHR31306:SF8">
    <property type="entry name" value="GLYCOSYLTRANSFERASE FAMILY 34 PROTEIN"/>
    <property type="match status" value="1"/>
</dbReference>
<name>A0A8K0RTB4_9HYPO</name>
<keyword evidence="2" id="KW-0328">Glycosyltransferase</keyword>
<gene>
    <name evidence="5" type="ORF">BKA59DRAFT_399900</name>
</gene>
<protein>
    <submittedName>
        <fullName evidence="5">Galactosyl transferase GMA12/MNN10 family-domain-containing protein</fullName>
    </submittedName>
</protein>
<dbReference type="OrthoDB" id="407658at2759"/>
<dbReference type="GO" id="GO:0006487">
    <property type="term" value="P:protein N-linked glycosylation"/>
    <property type="evidence" value="ECO:0007669"/>
    <property type="project" value="TreeGrafter"/>
</dbReference>
<dbReference type="AlphaFoldDB" id="A0A8K0RTB4"/>
<dbReference type="Gene3D" id="3.90.550.10">
    <property type="entry name" value="Spore Coat Polysaccharide Biosynthesis Protein SpsA, Chain A"/>
    <property type="match status" value="1"/>
</dbReference>
<dbReference type="SUPFAM" id="SSF53448">
    <property type="entry name" value="Nucleotide-diphospho-sugar transferases"/>
    <property type="match status" value="1"/>
</dbReference>
<dbReference type="InterPro" id="IPR008630">
    <property type="entry name" value="Glyco_trans_34"/>
</dbReference>
<evidence type="ECO:0000256" key="1">
    <source>
        <dbReference type="ARBA" id="ARBA00005664"/>
    </source>
</evidence>
<keyword evidence="4" id="KW-0812">Transmembrane</keyword>